<gene>
    <name evidence="3" type="ORF">C8E01_101600</name>
</gene>
<dbReference type="RefSeq" id="WP_116541830.1">
    <property type="nucleotide sequence ID" value="NZ_QEKI01000001.1"/>
</dbReference>
<accession>A0A2U1B6D6</accession>
<dbReference type="Pfam" id="PF13568">
    <property type="entry name" value="OMP_b-brl_2"/>
    <property type="match status" value="1"/>
</dbReference>
<keyword evidence="1" id="KW-0732">Signal</keyword>
<feature type="domain" description="Outer membrane protein beta-barrel" evidence="2">
    <location>
        <begin position="249"/>
        <end position="391"/>
    </location>
</feature>
<name>A0A2U1B6D6_9BACT</name>
<dbReference type="AlphaFoldDB" id="A0A2U1B6D6"/>
<comment type="caution">
    <text evidence="3">The sequence shown here is derived from an EMBL/GenBank/DDBJ whole genome shotgun (WGS) entry which is preliminary data.</text>
</comment>
<evidence type="ECO:0000256" key="1">
    <source>
        <dbReference type="SAM" id="SignalP"/>
    </source>
</evidence>
<keyword evidence="4" id="KW-1185">Reference proteome</keyword>
<evidence type="ECO:0000313" key="3">
    <source>
        <dbReference type="EMBL" id="PVY44234.1"/>
    </source>
</evidence>
<sequence>MKNLYKLISLCVVALLSIPAAAQSDYKPGYVVMPQGDTLQGQVSYRTDALGKTIGFKKTSQSATTSYTANDIAGYGFPGDRNFRTRTLDHADTLAAEYVFMQELVRGTMSLYLYRGTFFVEKNDNSSKLHKLYITKETYVNNYGVTAQRDINHHVRVLNTLMLDCFAMLSKIERVKLAEKNLVDLVKEYNSCAGGAEEQTTFKESKKWFAIKPGFVGAISHTSLNFSASDETYLHLEHAEFNTNTYPTFGIALLLNSPRINELASLLVEGRYFTNSYQADPSYVWFDSYYDNQIEIELSAIKLTTALRYDFAGKTLQPFVNAGGFVNLFNQRDYKHTQYVRRTQSSTPTERNRDNAEFISKVQQGLMLGAGSYLHINKHRLSLEARYEFGLDLHEHNAVNKINNSLDSDTRTVSLLLGFYF</sequence>
<dbReference type="OrthoDB" id="952442at2"/>
<dbReference type="EMBL" id="QEKI01000001">
    <property type="protein sequence ID" value="PVY44234.1"/>
    <property type="molecule type" value="Genomic_DNA"/>
</dbReference>
<feature type="signal peptide" evidence="1">
    <location>
        <begin position="1"/>
        <end position="22"/>
    </location>
</feature>
<organism evidence="3 4">
    <name type="scientific">Pontibacter virosus</name>
    <dbReference type="NCBI Taxonomy" id="1765052"/>
    <lineage>
        <taxon>Bacteria</taxon>
        <taxon>Pseudomonadati</taxon>
        <taxon>Bacteroidota</taxon>
        <taxon>Cytophagia</taxon>
        <taxon>Cytophagales</taxon>
        <taxon>Hymenobacteraceae</taxon>
        <taxon>Pontibacter</taxon>
    </lineage>
</organism>
<evidence type="ECO:0000259" key="2">
    <source>
        <dbReference type="Pfam" id="PF13568"/>
    </source>
</evidence>
<feature type="chain" id="PRO_5015700125" description="Outer membrane protein beta-barrel domain-containing protein" evidence="1">
    <location>
        <begin position="23"/>
        <end position="421"/>
    </location>
</feature>
<evidence type="ECO:0000313" key="4">
    <source>
        <dbReference type="Proteomes" id="UP000245466"/>
    </source>
</evidence>
<protein>
    <recommendedName>
        <fullName evidence="2">Outer membrane protein beta-barrel domain-containing protein</fullName>
    </recommendedName>
</protein>
<proteinExistence type="predicted"/>
<dbReference type="Proteomes" id="UP000245466">
    <property type="component" value="Unassembled WGS sequence"/>
</dbReference>
<reference evidence="3 4" key="1">
    <citation type="submission" date="2018-04" db="EMBL/GenBank/DDBJ databases">
        <title>Genomic Encyclopedia of Type Strains, Phase IV (KMG-IV): sequencing the most valuable type-strain genomes for metagenomic binning, comparative biology and taxonomic classification.</title>
        <authorList>
            <person name="Goeker M."/>
        </authorList>
    </citation>
    <scope>NUCLEOTIDE SEQUENCE [LARGE SCALE GENOMIC DNA]</scope>
    <source>
        <strain evidence="3 4">DSM 100231</strain>
    </source>
</reference>
<dbReference type="InterPro" id="IPR025665">
    <property type="entry name" value="Beta-barrel_OMP_2"/>
</dbReference>